<protein>
    <submittedName>
        <fullName evidence="2">Uncharacterized protein</fullName>
    </submittedName>
</protein>
<name>A0ABP3E175_9PSEU</name>
<sequence length="60" mass="6563">MRGRADGGSPAPRHLRPRRDARHDQENACVALLHRMGMTGAPMVDADVTALIEMVGRHCT</sequence>
<gene>
    <name evidence="2" type="ORF">GCM10010492_52580</name>
</gene>
<accession>A0ABP3E175</accession>
<organism evidence="2 3">
    <name type="scientific">Saccharothrix mutabilis subsp. mutabilis</name>
    <dbReference type="NCBI Taxonomy" id="66855"/>
    <lineage>
        <taxon>Bacteria</taxon>
        <taxon>Bacillati</taxon>
        <taxon>Actinomycetota</taxon>
        <taxon>Actinomycetes</taxon>
        <taxon>Pseudonocardiales</taxon>
        <taxon>Pseudonocardiaceae</taxon>
        <taxon>Saccharothrix</taxon>
    </lineage>
</organism>
<feature type="region of interest" description="Disordered" evidence="1">
    <location>
        <begin position="1"/>
        <end position="23"/>
    </location>
</feature>
<reference evidence="3" key="1">
    <citation type="journal article" date="2019" name="Int. J. Syst. Evol. Microbiol.">
        <title>The Global Catalogue of Microorganisms (GCM) 10K type strain sequencing project: providing services to taxonomists for standard genome sequencing and annotation.</title>
        <authorList>
            <consortium name="The Broad Institute Genomics Platform"/>
            <consortium name="The Broad Institute Genome Sequencing Center for Infectious Disease"/>
            <person name="Wu L."/>
            <person name="Ma J."/>
        </authorList>
    </citation>
    <scope>NUCLEOTIDE SEQUENCE [LARGE SCALE GENOMIC DNA]</scope>
    <source>
        <strain evidence="3">JCM 3380</strain>
    </source>
</reference>
<comment type="caution">
    <text evidence="2">The sequence shown here is derived from an EMBL/GenBank/DDBJ whole genome shotgun (WGS) entry which is preliminary data.</text>
</comment>
<proteinExistence type="predicted"/>
<evidence type="ECO:0000313" key="3">
    <source>
        <dbReference type="Proteomes" id="UP001500416"/>
    </source>
</evidence>
<evidence type="ECO:0000313" key="2">
    <source>
        <dbReference type="EMBL" id="GAA0246546.1"/>
    </source>
</evidence>
<dbReference type="EMBL" id="BAAABU010000014">
    <property type="protein sequence ID" value="GAA0246546.1"/>
    <property type="molecule type" value="Genomic_DNA"/>
</dbReference>
<dbReference type="Proteomes" id="UP001500416">
    <property type="component" value="Unassembled WGS sequence"/>
</dbReference>
<evidence type="ECO:0000256" key="1">
    <source>
        <dbReference type="SAM" id="MobiDB-lite"/>
    </source>
</evidence>
<keyword evidence="3" id="KW-1185">Reference proteome</keyword>